<proteinExistence type="inferred from homology"/>
<dbReference type="InterPro" id="IPR008921">
    <property type="entry name" value="DNA_pol3_clamp-load_cplx_C"/>
</dbReference>
<evidence type="ECO:0000259" key="10">
    <source>
        <dbReference type="Pfam" id="PF06144"/>
    </source>
</evidence>
<dbReference type="InterPro" id="IPR027417">
    <property type="entry name" value="P-loop_NTPase"/>
</dbReference>
<dbReference type="GO" id="GO:0003677">
    <property type="term" value="F:DNA binding"/>
    <property type="evidence" value="ECO:0007669"/>
    <property type="project" value="InterPro"/>
</dbReference>
<dbReference type="GO" id="GO:0003887">
    <property type="term" value="F:DNA-directed DNA polymerase activity"/>
    <property type="evidence" value="ECO:0007669"/>
    <property type="project" value="UniProtKB-UniRule"/>
</dbReference>
<dbReference type="Proteomes" id="UP001214976">
    <property type="component" value="Unassembled WGS sequence"/>
</dbReference>
<evidence type="ECO:0000256" key="6">
    <source>
        <dbReference type="ARBA" id="ARBA00022932"/>
    </source>
</evidence>
<evidence type="ECO:0000256" key="5">
    <source>
        <dbReference type="ARBA" id="ARBA00022705"/>
    </source>
</evidence>
<gene>
    <name evidence="12" type="primary">holA</name>
    <name evidence="12" type="ORF">P7M15_05110</name>
</gene>
<organism evidence="12 13">
    <name type="scientific">Exercitatus varius</name>
    <dbReference type="NCBI Taxonomy" id="67857"/>
    <lineage>
        <taxon>Bacteria</taxon>
        <taxon>Pseudomonadati</taxon>
        <taxon>Pseudomonadota</taxon>
        <taxon>Gammaproteobacteria</taxon>
        <taxon>Pasteurellales</taxon>
        <taxon>Pasteurellaceae</taxon>
        <taxon>Exercitatus</taxon>
    </lineage>
</organism>
<protein>
    <recommendedName>
        <fullName evidence="2 9">DNA polymerase III subunit delta</fullName>
        <ecNumber evidence="1 9">2.7.7.7</ecNumber>
    </recommendedName>
</protein>
<dbReference type="InterPro" id="IPR010372">
    <property type="entry name" value="DNA_pol3_delta_N"/>
</dbReference>
<comment type="similarity">
    <text evidence="7">Belongs to the DNA polymerase HolA subunit family.</text>
</comment>
<evidence type="ECO:0000256" key="8">
    <source>
        <dbReference type="ARBA" id="ARBA00049244"/>
    </source>
</evidence>
<comment type="caution">
    <text evidence="12">The sequence shown here is derived from an EMBL/GenBank/DDBJ whole genome shotgun (WGS) entry which is preliminary data.</text>
</comment>
<keyword evidence="5" id="KW-0235">DNA replication</keyword>
<keyword evidence="6" id="KW-0239">DNA-directed DNA polymerase</keyword>
<dbReference type="EMBL" id="JARQTW010000008">
    <property type="protein sequence ID" value="MDG2949901.1"/>
    <property type="molecule type" value="Genomic_DNA"/>
</dbReference>
<dbReference type="Gene3D" id="1.10.8.60">
    <property type="match status" value="1"/>
</dbReference>
<accession>A0AAW6QAY7</accession>
<dbReference type="GO" id="GO:0009360">
    <property type="term" value="C:DNA polymerase III complex"/>
    <property type="evidence" value="ECO:0007669"/>
    <property type="project" value="UniProtKB-UniRule"/>
</dbReference>
<dbReference type="Pfam" id="PF14840">
    <property type="entry name" value="DNA_pol3_delt_C"/>
    <property type="match status" value="1"/>
</dbReference>
<dbReference type="SUPFAM" id="SSF52540">
    <property type="entry name" value="P-loop containing nucleoside triphosphate hydrolases"/>
    <property type="match status" value="1"/>
</dbReference>
<dbReference type="SUPFAM" id="SSF48019">
    <property type="entry name" value="post-AAA+ oligomerization domain-like"/>
    <property type="match status" value="1"/>
</dbReference>
<evidence type="ECO:0000256" key="7">
    <source>
        <dbReference type="ARBA" id="ARBA00034754"/>
    </source>
</evidence>
<reference evidence="12" key="1">
    <citation type="submission" date="2023-03" db="EMBL/GenBank/DDBJ databases">
        <title>Classification of Bisgaard taxon 6 and taxon 10 as Exercitatus varius gen. nov., spec. nov.</title>
        <authorList>
            <person name="Christensen H."/>
        </authorList>
    </citation>
    <scope>NUCLEOTIDE SEQUENCE</scope>
    <source>
        <strain evidence="12">86116</strain>
    </source>
</reference>
<name>A0AAW6QAY7_9PAST</name>
<evidence type="ECO:0000259" key="11">
    <source>
        <dbReference type="Pfam" id="PF14840"/>
    </source>
</evidence>
<comment type="catalytic activity">
    <reaction evidence="8">
        <text>DNA(n) + a 2'-deoxyribonucleoside 5'-triphosphate = DNA(n+1) + diphosphate</text>
        <dbReference type="Rhea" id="RHEA:22508"/>
        <dbReference type="Rhea" id="RHEA-COMP:17339"/>
        <dbReference type="Rhea" id="RHEA-COMP:17340"/>
        <dbReference type="ChEBI" id="CHEBI:33019"/>
        <dbReference type="ChEBI" id="CHEBI:61560"/>
        <dbReference type="ChEBI" id="CHEBI:173112"/>
        <dbReference type="EC" id="2.7.7.7"/>
    </reaction>
</comment>
<evidence type="ECO:0000256" key="2">
    <source>
        <dbReference type="ARBA" id="ARBA00017703"/>
    </source>
</evidence>
<dbReference type="PANTHER" id="PTHR34388:SF1">
    <property type="entry name" value="DNA POLYMERASE III SUBUNIT DELTA"/>
    <property type="match status" value="1"/>
</dbReference>
<dbReference type="Gene3D" id="1.20.272.10">
    <property type="match status" value="1"/>
</dbReference>
<evidence type="ECO:0000256" key="1">
    <source>
        <dbReference type="ARBA" id="ARBA00012417"/>
    </source>
</evidence>
<dbReference type="Pfam" id="PF06144">
    <property type="entry name" value="DNA_pol3_delta"/>
    <property type="match status" value="1"/>
</dbReference>
<sequence length="349" mass="39963">MALTRIFPEQLTSSLSQRLASLYYLVGQDPLLLAESRDLIIKTAAAQGFDERLEVTADNSTDWIDLQERCQSRGLFFNKQVISLNLPENLTALLQKNLAELMSVLNEDVLLIVQFAKFSKLLEKSEWHKRAINYEPSIVQVNCQTPTAEQLPRWLANRAKAMGLTIEQDALQLLCYSYENNLLALKQALELLALLYSDKKLTFARVQKVVEQSSTFTPFQWIDAVLEGKEARARRILTGLQAEDVQPVVLLRTLQRELMTLLELSRPAQGLPAIDAPLPAAQLREGFDRLKVWQNRRNFYVLTFQRLTYRKLYRIIQQLADLERTAKLDFGADIWDRLADISVKIAQGK</sequence>
<keyword evidence="3 12" id="KW-0808">Transferase</keyword>
<dbReference type="PANTHER" id="PTHR34388">
    <property type="entry name" value="DNA POLYMERASE III SUBUNIT DELTA"/>
    <property type="match status" value="1"/>
</dbReference>
<feature type="domain" description="DNA polymerase III subunit delta C-terminal" evidence="11">
    <location>
        <begin position="218"/>
        <end position="344"/>
    </location>
</feature>
<dbReference type="CDD" id="cd18138">
    <property type="entry name" value="HLD_clamp_pol_III_delta"/>
    <property type="match status" value="1"/>
</dbReference>
<dbReference type="GO" id="GO:0006261">
    <property type="term" value="P:DNA-templated DNA replication"/>
    <property type="evidence" value="ECO:0007669"/>
    <property type="project" value="TreeGrafter"/>
</dbReference>
<evidence type="ECO:0000313" key="12">
    <source>
        <dbReference type="EMBL" id="MDG2949901.1"/>
    </source>
</evidence>
<keyword evidence="4 12" id="KW-0548">Nucleotidyltransferase</keyword>
<dbReference type="InterPro" id="IPR005790">
    <property type="entry name" value="DNA_polIII_delta"/>
</dbReference>
<evidence type="ECO:0000256" key="9">
    <source>
        <dbReference type="NCBIfam" id="TIGR01128"/>
    </source>
</evidence>
<dbReference type="EC" id="2.7.7.7" evidence="1 9"/>
<dbReference type="RefSeq" id="WP_317477023.1">
    <property type="nucleotide sequence ID" value="NZ_JARQTW010000008.1"/>
</dbReference>
<evidence type="ECO:0000256" key="3">
    <source>
        <dbReference type="ARBA" id="ARBA00022679"/>
    </source>
</evidence>
<dbReference type="AlphaFoldDB" id="A0AAW6QAY7"/>
<dbReference type="NCBIfam" id="TIGR01128">
    <property type="entry name" value="holA"/>
    <property type="match status" value="1"/>
</dbReference>
<evidence type="ECO:0000256" key="4">
    <source>
        <dbReference type="ARBA" id="ARBA00022695"/>
    </source>
</evidence>
<dbReference type="Gene3D" id="3.40.50.300">
    <property type="entry name" value="P-loop containing nucleotide triphosphate hydrolases"/>
    <property type="match status" value="1"/>
</dbReference>
<feature type="domain" description="DNA polymerase III delta N-terminal" evidence="10">
    <location>
        <begin position="23"/>
        <end position="130"/>
    </location>
</feature>
<dbReference type="InterPro" id="IPR032780">
    <property type="entry name" value="DNA_pol3_delt_C"/>
</dbReference>
<evidence type="ECO:0000313" key="13">
    <source>
        <dbReference type="Proteomes" id="UP001214976"/>
    </source>
</evidence>